<gene>
    <name evidence="1" type="ORF">NCTC12993_05161</name>
</gene>
<evidence type="ECO:0000313" key="1">
    <source>
        <dbReference type="EMBL" id="VFS74614.1"/>
    </source>
</evidence>
<sequence length="178" mass="20840">MVNDKELKEKQQKALDMIKAVYKDGFAEINGNRYDFAAMTHKKRRKVFAFFTGIASELSRQSLEFLDTERFEEIERLMFDYVLYDGVQLSKQADHFESFPGDYVMVVTHRVAGHQPAFYGREHYELNFRSSRRSEDYVKKSNVSDEMSMYLALSKAGYGSYSELVKLDTPELLDMLEF</sequence>
<organism evidence="1 2">
    <name type="scientific">Kluyvera cryocrescens</name>
    <name type="common">Kluyvera citrophila</name>
    <dbReference type="NCBI Taxonomy" id="580"/>
    <lineage>
        <taxon>Bacteria</taxon>
        <taxon>Pseudomonadati</taxon>
        <taxon>Pseudomonadota</taxon>
        <taxon>Gammaproteobacteria</taxon>
        <taxon>Enterobacterales</taxon>
        <taxon>Enterobacteriaceae</taxon>
        <taxon>Kluyvera</taxon>
    </lineage>
</organism>
<accession>A0A485BNG1</accession>
<proteinExistence type="predicted"/>
<dbReference type="Proteomes" id="UP000401081">
    <property type="component" value="Unassembled WGS sequence"/>
</dbReference>
<protein>
    <submittedName>
        <fullName evidence="1">Uncharacterized protein</fullName>
    </submittedName>
</protein>
<evidence type="ECO:0000313" key="2">
    <source>
        <dbReference type="Proteomes" id="UP000401081"/>
    </source>
</evidence>
<dbReference type="EMBL" id="CAADJD010000022">
    <property type="protein sequence ID" value="VFS74614.1"/>
    <property type="molecule type" value="Genomic_DNA"/>
</dbReference>
<dbReference type="AlphaFoldDB" id="A0A485BNG1"/>
<keyword evidence="2" id="KW-1185">Reference proteome</keyword>
<name>A0A485BNG1_KLUCR</name>
<reference evidence="1 2" key="1">
    <citation type="submission" date="2019-03" db="EMBL/GenBank/DDBJ databases">
        <authorList>
            <consortium name="Pathogen Informatics"/>
        </authorList>
    </citation>
    <scope>NUCLEOTIDE SEQUENCE [LARGE SCALE GENOMIC DNA]</scope>
    <source>
        <strain evidence="1 2">NCTC12993</strain>
    </source>
</reference>